<reference evidence="1 2" key="1">
    <citation type="submission" date="2019-03" db="EMBL/GenBank/DDBJ databases">
        <title>Novel species of Flavobacterium.</title>
        <authorList>
            <person name="Liu Q."/>
            <person name="Xin Y.-H."/>
        </authorList>
    </citation>
    <scope>NUCLEOTIDE SEQUENCE [LARGE SCALE GENOMIC DNA]</scope>
    <source>
        <strain evidence="1 2">LB2P22</strain>
    </source>
</reference>
<name>A0ABY2DTG5_9FLAO</name>
<protein>
    <submittedName>
        <fullName evidence="1">Uncharacterized protein</fullName>
    </submittedName>
</protein>
<gene>
    <name evidence="1" type="ORF">E0I61_10085</name>
</gene>
<proteinExistence type="predicted"/>
<organism evidence="1 2">
    <name type="scientific">Flavobacterium ranwuense</name>
    <dbReference type="NCBI Taxonomy" id="2541725"/>
    <lineage>
        <taxon>Bacteria</taxon>
        <taxon>Pseudomonadati</taxon>
        <taxon>Bacteroidota</taxon>
        <taxon>Flavobacteriia</taxon>
        <taxon>Flavobacteriales</taxon>
        <taxon>Flavobacteriaceae</taxon>
        <taxon>Flavobacterium</taxon>
    </lineage>
</organism>
<keyword evidence="2" id="KW-1185">Reference proteome</keyword>
<dbReference type="RefSeq" id="WP_131994874.1">
    <property type="nucleotide sequence ID" value="NZ_SMLH01000005.1"/>
</dbReference>
<evidence type="ECO:0000313" key="1">
    <source>
        <dbReference type="EMBL" id="TDE28735.1"/>
    </source>
</evidence>
<evidence type="ECO:0000313" key="2">
    <source>
        <dbReference type="Proteomes" id="UP000294685"/>
    </source>
</evidence>
<accession>A0ABY2DTG5</accession>
<sequence length="123" mass="14374">MKRLLLLLIITLTSNLYSQNFDCDKRGEYLDTEEASLKELHDAHNKSYEKGASLLSEVNSITKQLSNMHTDSYGYQDLKDRYEKIGKAYDIIVERSNTLQKELTDKISRFNKDVKEFNKKCKD</sequence>
<dbReference type="Proteomes" id="UP000294685">
    <property type="component" value="Unassembled WGS sequence"/>
</dbReference>
<dbReference type="EMBL" id="SMLH01000005">
    <property type="protein sequence ID" value="TDE28735.1"/>
    <property type="molecule type" value="Genomic_DNA"/>
</dbReference>
<comment type="caution">
    <text evidence="1">The sequence shown here is derived from an EMBL/GenBank/DDBJ whole genome shotgun (WGS) entry which is preliminary data.</text>
</comment>